<reference evidence="1 2" key="2">
    <citation type="submission" date="2019-04" db="EMBL/GenBank/DDBJ databases">
        <title>The genome sequence of big-headed turtle.</title>
        <authorList>
            <person name="Gong S."/>
        </authorList>
    </citation>
    <scope>NUCLEOTIDE SEQUENCE [LARGE SCALE GENOMIC DNA]</scope>
    <source>
        <strain evidence="1">DO16091913</strain>
        <tissue evidence="1">Muscle</tissue>
    </source>
</reference>
<proteinExistence type="predicted"/>
<dbReference type="EMBL" id="QXTE01000196">
    <property type="protein sequence ID" value="TFK02283.1"/>
    <property type="molecule type" value="Genomic_DNA"/>
</dbReference>
<dbReference type="Proteomes" id="UP000297703">
    <property type="component" value="Unassembled WGS sequence"/>
</dbReference>
<organism evidence="1 2">
    <name type="scientific">Platysternon megacephalum</name>
    <name type="common">big-headed turtle</name>
    <dbReference type="NCBI Taxonomy" id="55544"/>
    <lineage>
        <taxon>Eukaryota</taxon>
        <taxon>Metazoa</taxon>
        <taxon>Chordata</taxon>
        <taxon>Craniata</taxon>
        <taxon>Vertebrata</taxon>
        <taxon>Euteleostomi</taxon>
        <taxon>Archelosauria</taxon>
        <taxon>Testudinata</taxon>
        <taxon>Testudines</taxon>
        <taxon>Cryptodira</taxon>
        <taxon>Durocryptodira</taxon>
        <taxon>Testudinoidea</taxon>
        <taxon>Platysternidae</taxon>
        <taxon>Platysternon</taxon>
    </lineage>
</organism>
<protein>
    <submittedName>
        <fullName evidence="1">Uncharacterized protein</fullName>
    </submittedName>
</protein>
<reference evidence="1 2" key="1">
    <citation type="submission" date="2019-04" db="EMBL/GenBank/DDBJ databases">
        <title>Draft genome of the big-headed turtle Platysternon megacephalum.</title>
        <authorList>
            <person name="Gong S."/>
        </authorList>
    </citation>
    <scope>NUCLEOTIDE SEQUENCE [LARGE SCALE GENOMIC DNA]</scope>
    <source>
        <strain evidence="1">DO16091913</strain>
        <tissue evidence="1">Muscle</tissue>
    </source>
</reference>
<sequence>MLSLEKAAATHTLVNFTAAFSTPGWCPLPQKRVPRRHYINGSTSMASVPALTSRSLWLSRQSAPSVQFCPQALGLSPEVPRPALNFYQYLLADKPARSNTAERLACFSPGAM</sequence>
<dbReference type="AlphaFoldDB" id="A0A4D9E5J6"/>
<evidence type="ECO:0000313" key="1">
    <source>
        <dbReference type="EMBL" id="TFK02283.1"/>
    </source>
</evidence>
<accession>A0A4D9E5J6</accession>
<gene>
    <name evidence="1" type="ORF">DR999_PMT15435</name>
</gene>
<keyword evidence="2" id="KW-1185">Reference proteome</keyword>
<comment type="caution">
    <text evidence="1">The sequence shown here is derived from an EMBL/GenBank/DDBJ whole genome shotgun (WGS) entry which is preliminary data.</text>
</comment>
<name>A0A4D9E5J6_9SAUR</name>
<evidence type="ECO:0000313" key="2">
    <source>
        <dbReference type="Proteomes" id="UP000297703"/>
    </source>
</evidence>